<keyword evidence="6 10" id="KW-0143">Chaperone</keyword>
<dbReference type="HAMAP" id="MF_01151">
    <property type="entry name" value="GrpE"/>
    <property type="match status" value="1"/>
</dbReference>
<evidence type="ECO:0000256" key="5">
    <source>
        <dbReference type="ARBA" id="ARBA00023016"/>
    </source>
</evidence>
<dbReference type="CDD" id="cd00446">
    <property type="entry name" value="GrpE"/>
    <property type="match status" value="1"/>
</dbReference>
<name>G4CHV5_9NEIS</name>
<evidence type="ECO:0000256" key="7">
    <source>
        <dbReference type="ARBA" id="ARBA00053401"/>
    </source>
</evidence>
<evidence type="ECO:0000256" key="9">
    <source>
        <dbReference type="ARBA" id="ARBA00076414"/>
    </source>
</evidence>
<dbReference type="GO" id="GO:0006457">
    <property type="term" value="P:protein folding"/>
    <property type="evidence" value="ECO:0007669"/>
    <property type="project" value="InterPro"/>
</dbReference>
<evidence type="ECO:0000256" key="8">
    <source>
        <dbReference type="ARBA" id="ARBA00072274"/>
    </source>
</evidence>
<comment type="subunit">
    <text evidence="3 10">Homodimer.</text>
</comment>
<dbReference type="FunFam" id="2.30.22.10:FF:000001">
    <property type="entry name" value="Protein GrpE"/>
    <property type="match status" value="1"/>
</dbReference>
<organism evidence="13 14">
    <name type="scientific">Neisseria shayeganii 871</name>
    <dbReference type="NCBI Taxonomy" id="1032488"/>
    <lineage>
        <taxon>Bacteria</taxon>
        <taxon>Pseudomonadati</taxon>
        <taxon>Pseudomonadota</taxon>
        <taxon>Betaproteobacteria</taxon>
        <taxon>Neisseriales</taxon>
        <taxon>Neisseriaceae</taxon>
        <taxon>Neisseria</taxon>
    </lineage>
</organism>
<evidence type="ECO:0000256" key="11">
    <source>
        <dbReference type="RuleBase" id="RU000639"/>
    </source>
</evidence>
<dbReference type="PANTHER" id="PTHR21237:SF23">
    <property type="entry name" value="GRPE PROTEIN HOMOLOG, MITOCHONDRIAL"/>
    <property type="match status" value="1"/>
</dbReference>
<evidence type="ECO:0000256" key="6">
    <source>
        <dbReference type="ARBA" id="ARBA00023186"/>
    </source>
</evidence>
<dbReference type="PATRIC" id="fig|1032488.3.peg.1119"/>
<keyword evidence="5 10" id="KW-0346">Stress response</keyword>
<dbReference type="InterPro" id="IPR013805">
    <property type="entry name" value="GrpE_CC"/>
</dbReference>
<evidence type="ECO:0000256" key="4">
    <source>
        <dbReference type="ARBA" id="ARBA00022490"/>
    </source>
</evidence>
<protein>
    <recommendedName>
        <fullName evidence="8 10">Protein GrpE</fullName>
    </recommendedName>
    <alternativeName>
        <fullName evidence="9 10">HSP-70 cofactor</fullName>
    </alternativeName>
</protein>
<dbReference type="NCBIfam" id="NF010737">
    <property type="entry name" value="PRK14139.1"/>
    <property type="match status" value="1"/>
</dbReference>
<dbReference type="GO" id="GO:0051082">
    <property type="term" value="F:unfolded protein binding"/>
    <property type="evidence" value="ECO:0007669"/>
    <property type="project" value="TreeGrafter"/>
</dbReference>
<dbReference type="InterPro" id="IPR000740">
    <property type="entry name" value="GrpE"/>
</dbReference>
<evidence type="ECO:0000313" key="14">
    <source>
        <dbReference type="Proteomes" id="UP000003019"/>
    </source>
</evidence>
<reference evidence="13 14" key="1">
    <citation type="submission" date="2011-05" db="EMBL/GenBank/DDBJ databases">
        <authorList>
            <person name="Muzny D."/>
            <person name="Qin X."/>
            <person name="Deng J."/>
            <person name="Jiang H."/>
            <person name="Liu Y."/>
            <person name="Qu J."/>
            <person name="Song X.-Z."/>
            <person name="Zhang L."/>
            <person name="Thornton R."/>
            <person name="Coyle M."/>
            <person name="Francisco L."/>
            <person name="Jackson L."/>
            <person name="Javaid M."/>
            <person name="Korchina V."/>
            <person name="Kovar C."/>
            <person name="Mata R."/>
            <person name="Mathew T."/>
            <person name="Ngo R."/>
            <person name="Nguyen L."/>
            <person name="Nguyen N."/>
            <person name="Okwuonu G."/>
            <person name="Ongeri F."/>
            <person name="Pham C."/>
            <person name="Simmons D."/>
            <person name="Wilczek-Boney K."/>
            <person name="Hale W."/>
            <person name="Jakkamsetti A."/>
            <person name="Pham P."/>
            <person name="Ruth R."/>
            <person name="San Lucas F."/>
            <person name="Warren J."/>
            <person name="Zhang J."/>
            <person name="Zhao Z."/>
            <person name="Zhou C."/>
            <person name="Zhu D."/>
            <person name="Lee S."/>
            <person name="Bess C."/>
            <person name="Blankenburg K."/>
            <person name="Forbes L."/>
            <person name="Fu Q."/>
            <person name="Gubbala S."/>
            <person name="Hirani K."/>
            <person name="Jayaseelan J.C."/>
            <person name="Lara F."/>
            <person name="Munidasa M."/>
            <person name="Palculict T."/>
            <person name="Patil S."/>
            <person name="Pu L.-L."/>
            <person name="Saada N."/>
            <person name="Tang L."/>
            <person name="Weissenberger G."/>
            <person name="Zhu Y."/>
            <person name="Hemphill L."/>
            <person name="Shang Y."/>
            <person name="Youmans B."/>
            <person name="Ayvaz T."/>
            <person name="Ross M."/>
            <person name="Santibanez J."/>
            <person name="Aqrawi P."/>
            <person name="Gross S."/>
            <person name="Joshi V."/>
            <person name="Fowler G."/>
            <person name="Nazareth L."/>
            <person name="Reid J."/>
            <person name="Worley K."/>
            <person name="Petrosino J."/>
            <person name="Highlander S."/>
            <person name="Gibbs R."/>
        </authorList>
    </citation>
    <scope>NUCLEOTIDE SEQUENCE [LARGE SCALE GENOMIC DNA]</scope>
    <source>
        <strain evidence="13 14">871</strain>
    </source>
</reference>
<dbReference type="PRINTS" id="PR00773">
    <property type="entry name" value="GRPEPROTEIN"/>
</dbReference>
<dbReference type="STRING" id="1032488.HMPREF9371_1194"/>
<evidence type="ECO:0000256" key="12">
    <source>
        <dbReference type="RuleBase" id="RU004478"/>
    </source>
</evidence>
<comment type="similarity">
    <text evidence="2 10 12">Belongs to the GrpE family.</text>
</comment>
<dbReference type="Pfam" id="PF01025">
    <property type="entry name" value="GrpE"/>
    <property type="match status" value="1"/>
</dbReference>
<dbReference type="GO" id="GO:0005829">
    <property type="term" value="C:cytosol"/>
    <property type="evidence" value="ECO:0007669"/>
    <property type="project" value="TreeGrafter"/>
</dbReference>
<proteinExistence type="inferred from homology"/>
<comment type="caution">
    <text evidence="13">The sequence shown here is derived from an EMBL/GenBank/DDBJ whole genome shotgun (WGS) entry which is preliminary data.</text>
</comment>
<dbReference type="HOGENOM" id="CLU_057217_6_1_4"/>
<accession>G4CHV5</accession>
<keyword evidence="4 10" id="KW-0963">Cytoplasm</keyword>
<dbReference type="AlphaFoldDB" id="G4CHV5"/>
<dbReference type="InterPro" id="IPR009012">
    <property type="entry name" value="GrpE_head"/>
</dbReference>
<evidence type="ECO:0000256" key="10">
    <source>
        <dbReference type="HAMAP-Rule" id="MF_01151"/>
    </source>
</evidence>
<dbReference type="GO" id="GO:0051087">
    <property type="term" value="F:protein-folding chaperone binding"/>
    <property type="evidence" value="ECO:0007669"/>
    <property type="project" value="InterPro"/>
</dbReference>
<evidence type="ECO:0000313" key="13">
    <source>
        <dbReference type="EMBL" id="EGY52603.1"/>
    </source>
</evidence>
<dbReference type="NCBIfam" id="NF010738">
    <property type="entry name" value="PRK14140.1"/>
    <property type="match status" value="1"/>
</dbReference>
<sequence length="202" mass="22782">MPPSIFRIFRKGIAMSQEEHKQPENEALEAEAVQDVAAETAEAETPETVESLTLKVEDLEAQLADIGKYHQADLQNLHRRHQEELQAAHKFASKKFAEELLKVKDYLEMALLDQSGNFEALKMGVEMTLTELKRAFEQAQIQEIVPQPGDKLDPHRHQAFQTVESEQEPNTVVAVMQKGYTLHDRVLRPATVSVAKAKEAAE</sequence>
<comment type="subcellular location">
    <subcellularLocation>
        <location evidence="1 10">Cytoplasm</location>
    </subcellularLocation>
</comment>
<gene>
    <name evidence="10 13" type="primary">grpE</name>
    <name evidence="13" type="ORF">HMPREF9371_1194</name>
</gene>
<dbReference type="PANTHER" id="PTHR21237">
    <property type="entry name" value="GRPE PROTEIN"/>
    <property type="match status" value="1"/>
</dbReference>
<dbReference type="GO" id="GO:0000774">
    <property type="term" value="F:adenyl-nucleotide exchange factor activity"/>
    <property type="evidence" value="ECO:0007669"/>
    <property type="project" value="InterPro"/>
</dbReference>
<dbReference type="Gene3D" id="2.30.22.10">
    <property type="entry name" value="Head domain of nucleotide exchange factor GrpE"/>
    <property type="match status" value="1"/>
</dbReference>
<dbReference type="GO" id="GO:0042803">
    <property type="term" value="F:protein homodimerization activity"/>
    <property type="evidence" value="ECO:0007669"/>
    <property type="project" value="InterPro"/>
</dbReference>
<dbReference type="Proteomes" id="UP000003019">
    <property type="component" value="Unassembled WGS sequence"/>
</dbReference>
<dbReference type="Gene3D" id="3.90.20.20">
    <property type="match status" value="1"/>
</dbReference>
<dbReference type="SUPFAM" id="SSF58014">
    <property type="entry name" value="Coiled-coil domain of nucleotide exchange factor GrpE"/>
    <property type="match status" value="1"/>
</dbReference>
<keyword evidence="14" id="KW-1185">Reference proteome</keyword>
<evidence type="ECO:0000256" key="1">
    <source>
        <dbReference type="ARBA" id="ARBA00004496"/>
    </source>
</evidence>
<evidence type="ECO:0000256" key="2">
    <source>
        <dbReference type="ARBA" id="ARBA00009054"/>
    </source>
</evidence>
<evidence type="ECO:0000256" key="3">
    <source>
        <dbReference type="ARBA" id="ARBA00011738"/>
    </source>
</evidence>
<dbReference type="EMBL" id="AGAY01000045">
    <property type="protein sequence ID" value="EGY52603.1"/>
    <property type="molecule type" value="Genomic_DNA"/>
</dbReference>
<comment type="function">
    <text evidence="7 10 11">Participates actively in the response to hyperosmotic and heat shock by preventing the aggregation of stress-denatured proteins, in association with DnaK and GrpE. It is the nucleotide exchange factor for DnaK and may function as a thermosensor. Unfolded proteins bind initially to DnaJ; upon interaction with the DnaJ-bound protein, DnaK hydrolyzes its bound ATP, resulting in the formation of a stable complex. GrpE releases ADP from DnaK; ATP binding to DnaK triggers the release of the substrate protein, thus completing the reaction cycle. Several rounds of ATP-dependent interactions between DnaJ, DnaK and GrpE are required for fully efficient folding.</text>
</comment>
<dbReference type="SUPFAM" id="SSF51064">
    <property type="entry name" value="Head domain of nucleotide exchange factor GrpE"/>
    <property type="match status" value="1"/>
</dbReference>
<dbReference type="PROSITE" id="PS01071">
    <property type="entry name" value="GRPE"/>
    <property type="match status" value="1"/>
</dbReference>